<dbReference type="Pfam" id="PF01872">
    <property type="entry name" value="RibD_C"/>
    <property type="match status" value="1"/>
</dbReference>
<dbReference type="GO" id="GO:0009231">
    <property type="term" value="P:riboflavin biosynthetic process"/>
    <property type="evidence" value="ECO:0007669"/>
    <property type="project" value="InterPro"/>
</dbReference>
<feature type="non-terminal residue" evidence="2">
    <location>
        <position position="112"/>
    </location>
</feature>
<dbReference type="GO" id="GO:0008703">
    <property type="term" value="F:5-amino-6-(5-phosphoribosylamino)uracil reductase activity"/>
    <property type="evidence" value="ECO:0007669"/>
    <property type="project" value="InterPro"/>
</dbReference>
<evidence type="ECO:0000313" key="2">
    <source>
        <dbReference type="EMBL" id="SVC10699.1"/>
    </source>
</evidence>
<proteinExistence type="predicted"/>
<dbReference type="InterPro" id="IPR024072">
    <property type="entry name" value="DHFR-like_dom_sf"/>
</dbReference>
<organism evidence="2">
    <name type="scientific">marine metagenome</name>
    <dbReference type="NCBI Taxonomy" id="408172"/>
    <lineage>
        <taxon>unclassified sequences</taxon>
        <taxon>metagenomes</taxon>
        <taxon>ecological metagenomes</taxon>
    </lineage>
</organism>
<gene>
    <name evidence="2" type="ORF">METZ01_LOCUS263553</name>
</gene>
<name>A0A382JG75_9ZZZZ</name>
<feature type="non-terminal residue" evidence="2">
    <location>
        <position position="1"/>
    </location>
</feature>
<dbReference type="Gene3D" id="3.40.430.10">
    <property type="entry name" value="Dihydrofolate Reductase, subunit A"/>
    <property type="match status" value="1"/>
</dbReference>
<dbReference type="SUPFAM" id="SSF53597">
    <property type="entry name" value="Dihydrofolate reductase-like"/>
    <property type="match status" value="1"/>
</dbReference>
<reference evidence="2" key="1">
    <citation type="submission" date="2018-05" db="EMBL/GenBank/DDBJ databases">
        <authorList>
            <person name="Lanie J.A."/>
            <person name="Ng W.-L."/>
            <person name="Kazmierczak K.M."/>
            <person name="Andrzejewski T.M."/>
            <person name="Davidsen T.M."/>
            <person name="Wayne K.J."/>
            <person name="Tettelin H."/>
            <person name="Glass J.I."/>
            <person name="Rusch D."/>
            <person name="Podicherti R."/>
            <person name="Tsui H.-C.T."/>
            <person name="Winkler M.E."/>
        </authorList>
    </citation>
    <scope>NUCLEOTIDE SEQUENCE</scope>
</reference>
<dbReference type="EMBL" id="UINC01073942">
    <property type="protein sequence ID" value="SVC10699.1"/>
    <property type="molecule type" value="Genomic_DNA"/>
</dbReference>
<dbReference type="InterPro" id="IPR002734">
    <property type="entry name" value="RibDG_C"/>
</dbReference>
<accession>A0A382JG75</accession>
<feature type="domain" description="Bacterial bifunctional deaminase-reductase C-terminal" evidence="1">
    <location>
        <begin position="51"/>
        <end position="111"/>
    </location>
</feature>
<evidence type="ECO:0000259" key="1">
    <source>
        <dbReference type="Pfam" id="PF01872"/>
    </source>
</evidence>
<sequence>VRHHLVGNISGAITIDSSGFWHCSQALTDAATQLLDLYVPLLAKNKTSRLVVAHLGQTLDGFISTTSGASHYVTGPENIIHLHRMRALSDSVLVGANTVCIDDPKLTTRLVT</sequence>
<dbReference type="AlphaFoldDB" id="A0A382JG75"/>
<protein>
    <recommendedName>
        <fullName evidence="1">Bacterial bifunctional deaminase-reductase C-terminal domain-containing protein</fullName>
    </recommendedName>
</protein>